<reference evidence="5 6" key="1">
    <citation type="submission" date="2023-08" db="EMBL/GenBank/DDBJ databases">
        <title>A Necator americanus chromosomal reference genome.</title>
        <authorList>
            <person name="Ilik V."/>
            <person name="Petrzelkova K.J."/>
            <person name="Pardy F."/>
            <person name="Fuh T."/>
            <person name="Niatou-Singa F.S."/>
            <person name="Gouil Q."/>
            <person name="Baker L."/>
            <person name="Ritchie M.E."/>
            <person name="Jex A.R."/>
            <person name="Gazzola D."/>
            <person name="Li H."/>
            <person name="Toshio Fujiwara R."/>
            <person name="Zhan B."/>
            <person name="Aroian R.V."/>
            <person name="Pafco B."/>
            <person name="Schwarz E.M."/>
        </authorList>
    </citation>
    <scope>NUCLEOTIDE SEQUENCE [LARGE SCALE GENOMIC DNA]</scope>
    <source>
        <strain evidence="5 6">Aroian</strain>
        <tissue evidence="5">Whole animal</tissue>
    </source>
</reference>
<dbReference type="InterPro" id="IPR002999">
    <property type="entry name" value="Tudor"/>
</dbReference>
<dbReference type="Gene3D" id="2.30.30.140">
    <property type="match status" value="1"/>
</dbReference>
<proteinExistence type="predicted"/>
<feature type="region of interest" description="Disordered" evidence="3">
    <location>
        <begin position="303"/>
        <end position="407"/>
    </location>
</feature>
<dbReference type="EMBL" id="JAVFWL010000005">
    <property type="protein sequence ID" value="KAK6757439.1"/>
    <property type="molecule type" value="Genomic_DNA"/>
</dbReference>
<dbReference type="PANTHER" id="PTHR13681">
    <property type="entry name" value="SURVIVAL OF MOTOR NEURON-RELATED-SPLICING FACTOR 30-RELATED"/>
    <property type="match status" value="1"/>
</dbReference>
<dbReference type="InterPro" id="IPR042470">
    <property type="entry name" value="RMI1_N_C_sf"/>
</dbReference>
<gene>
    <name evidence="5" type="primary">Necator_chrV.g20121</name>
    <name evidence="5" type="ORF">RB195_015329</name>
</gene>
<evidence type="ECO:0000313" key="6">
    <source>
        <dbReference type="Proteomes" id="UP001303046"/>
    </source>
</evidence>
<dbReference type="PANTHER" id="PTHR13681:SF24">
    <property type="entry name" value="TUDOR DOMAIN-CONTAINING PROTEIN 3"/>
    <property type="match status" value="1"/>
</dbReference>
<feature type="region of interest" description="Disordered" evidence="3">
    <location>
        <begin position="245"/>
        <end position="291"/>
    </location>
</feature>
<feature type="domain" description="Tudor" evidence="4">
    <location>
        <begin position="501"/>
        <end position="552"/>
    </location>
</feature>
<evidence type="ECO:0000313" key="5">
    <source>
        <dbReference type="EMBL" id="KAK6757439.1"/>
    </source>
</evidence>
<feature type="compositionally biased region" description="Low complexity" evidence="3">
    <location>
        <begin position="387"/>
        <end position="406"/>
    </location>
</feature>
<comment type="caution">
    <text evidence="5">The sequence shown here is derived from an EMBL/GenBank/DDBJ whole genome shotgun (WGS) entry which is preliminary data.</text>
</comment>
<dbReference type="Proteomes" id="UP001303046">
    <property type="component" value="Unassembled WGS sequence"/>
</dbReference>
<dbReference type="SMART" id="SM00333">
    <property type="entry name" value="TUDOR"/>
    <property type="match status" value="1"/>
</dbReference>
<comment type="subcellular location">
    <subcellularLocation>
        <location evidence="1">Nucleus</location>
    </subcellularLocation>
</comment>
<evidence type="ECO:0000256" key="3">
    <source>
        <dbReference type="SAM" id="MobiDB-lite"/>
    </source>
</evidence>
<sequence length="552" mass="61707">MMTLDSEWHVNDSLLPDLFDGNPVPTDRKKLERKLCDSDIRDFALPCLSSCMTKDALAGPVVLQLTRYRNVSQPKVKEDFRSEGDIVRLSLTDGHTSISAILLDNIKGISADTPPGTKLLIATKVPVECGFVLLSASDVVIIGGRVEKLIEKWMIERHTGGEAERGGRSDSKAPKWVSFGKGKSAVEVTPKDFKANDALRATNKKDSEEQTSFDIQRQENIDAVEEGTVKAFTVPKIQLPVKTVQESTVPRKTRISAVSDRGHDRRMKKRRGRGREDSDDEEFARPSKPSTLFDFVATNVSEKTTEISEGQPPNHNYNSEGNRDHNSLQFSSNRRSFLGEKSNSGSERKWNPQKGTSSLTPKFNGGNKGKQRSTNQGERRGPRLQEEQWNQRNKQQQSTQQANSQRVANKFANSARSYPSQDYGRNFVNERNSMPTQISHKFGGQSIVPYTSMKNMVPLTDDATQAFSNMRISNGPRNDAPNRTFPPPIQHFGRNQNTLPQWKVGDQCKAPWTDGSYYLATVVNLGPADMCVVRYNEYGNIMTVPQAVLLLV</sequence>
<dbReference type="SUPFAM" id="SSF63748">
    <property type="entry name" value="Tudor/PWWP/MBT"/>
    <property type="match status" value="1"/>
</dbReference>
<feature type="compositionally biased region" description="Basic residues" evidence="3">
    <location>
        <begin position="264"/>
        <end position="273"/>
    </location>
</feature>
<keyword evidence="6" id="KW-1185">Reference proteome</keyword>
<evidence type="ECO:0000256" key="2">
    <source>
        <dbReference type="ARBA" id="ARBA00023242"/>
    </source>
</evidence>
<dbReference type="Pfam" id="PF08585">
    <property type="entry name" value="RMI1_N_C"/>
    <property type="match status" value="1"/>
</dbReference>
<organism evidence="5 6">
    <name type="scientific">Necator americanus</name>
    <name type="common">Human hookworm</name>
    <dbReference type="NCBI Taxonomy" id="51031"/>
    <lineage>
        <taxon>Eukaryota</taxon>
        <taxon>Metazoa</taxon>
        <taxon>Ecdysozoa</taxon>
        <taxon>Nematoda</taxon>
        <taxon>Chromadorea</taxon>
        <taxon>Rhabditida</taxon>
        <taxon>Rhabditina</taxon>
        <taxon>Rhabditomorpha</taxon>
        <taxon>Strongyloidea</taxon>
        <taxon>Ancylostomatidae</taxon>
        <taxon>Bunostominae</taxon>
        <taxon>Necator</taxon>
    </lineage>
</organism>
<feature type="compositionally biased region" description="Basic and acidic residues" evidence="3">
    <location>
        <begin position="377"/>
        <end position="386"/>
    </location>
</feature>
<feature type="compositionally biased region" description="Polar residues" evidence="3">
    <location>
        <begin position="303"/>
        <end position="320"/>
    </location>
</feature>
<accession>A0ABR1E427</accession>
<keyword evidence="2" id="KW-0539">Nucleus</keyword>
<evidence type="ECO:0000259" key="4">
    <source>
        <dbReference type="PROSITE" id="PS50304"/>
    </source>
</evidence>
<feature type="compositionally biased region" description="Polar residues" evidence="3">
    <location>
        <begin position="327"/>
        <end position="345"/>
    </location>
</feature>
<dbReference type="InterPro" id="IPR013894">
    <property type="entry name" value="RMI1_OB"/>
</dbReference>
<dbReference type="SMART" id="SM01161">
    <property type="entry name" value="DUF1767"/>
    <property type="match status" value="1"/>
</dbReference>
<name>A0ABR1E427_NECAM</name>
<evidence type="ECO:0000256" key="1">
    <source>
        <dbReference type="ARBA" id="ARBA00004123"/>
    </source>
</evidence>
<protein>
    <recommendedName>
        <fullName evidence="4">Tudor domain-containing protein</fullName>
    </recommendedName>
</protein>
<dbReference type="Gene3D" id="2.40.50.770">
    <property type="entry name" value="RecQ-mediated genome instability protein Rmi1, C-terminal domain"/>
    <property type="match status" value="1"/>
</dbReference>
<dbReference type="PROSITE" id="PS50304">
    <property type="entry name" value="TUDOR"/>
    <property type="match status" value="1"/>
</dbReference>